<name>A0ABU4HX19_9ACTN</name>
<evidence type="ECO:0000256" key="4">
    <source>
        <dbReference type="ARBA" id="ARBA00022448"/>
    </source>
</evidence>
<comment type="caution">
    <text evidence="15">The sequence shown here is derived from an EMBL/GenBank/DDBJ whole genome shotgun (WGS) entry which is preliminary data.</text>
</comment>
<evidence type="ECO:0000256" key="8">
    <source>
        <dbReference type="ARBA" id="ARBA00022840"/>
    </source>
</evidence>
<dbReference type="PROSITE" id="PS00211">
    <property type="entry name" value="ABC_TRANSPORTER_1"/>
    <property type="match status" value="1"/>
</dbReference>
<gene>
    <name evidence="15" type="ORF">R7226_23855</name>
</gene>
<evidence type="ECO:0000256" key="2">
    <source>
        <dbReference type="ARBA" id="ARBA00004202"/>
    </source>
</evidence>
<dbReference type="InterPro" id="IPR050388">
    <property type="entry name" value="ABC_Ni/Peptide_Import"/>
</dbReference>
<feature type="transmembrane region" description="Helical" evidence="11">
    <location>
        <begin position="96"/>
        <end position="120"/>
    </location>
</feature>
<feature type="region of interest" description="Disordered" evidence="12">
    <location>
        <begin position="291"/>
        <end position="318"/>
    </location>
</feature>
<keyword evidence="6 11" id="KW-0812">Transmembrane</keyword>
<evidence type="ECO:0000259" key="14">
    <source>
        <dbReference type="PROSITE" id="PS50928"/>
    </source>
</evidence>
<accession>A0ABU4HX19</accession>
<evidence type="ECO:0000256" key="12">
    <source>
        <dbReference type="SAM" id="MobiDB-lite"/>
    </source>
</evidence>
<evidence type="ECO:0000256" key="1">
    <source>
        <dbReference type="ARBA" id="ARBA00004141"/>
    </source>
</evidence>
<keyword evidence="4 11" id="KW-0813">Transport</keyword>
<dbReference type="Gene3D" id="3.40.50.300">
    <property type="entry name" value="P-loop containing nucleotide triphosphate hydrolases"/>
    <property type="match status" value="1"/>
</dbReference>
<dbReference type="RefSeq" id="WP_318599868.1">
    <property type="nucleotide sequence ID" value="NZ_JAWSTH010000086.1"/>
</dbReference>
<feature type="domain" description="ABC transmembrane type-1" evidence="14">
    <location>
        <begin position="92"/>
        <end position="281"/>
    </location>
</feature>
<dbReference type="Gene3D" id="1.10.3720.10">
    <property type="entry name" value="MetI-like"/>
    <property type="match status" value="1"/>
</dbReference>
<dbReference type="NCBIfam" id="TIGR01727">
    <property type="entry name" value="oligo_HPY"/>
    <property type="match status" value="1"/>
</dbReference>
<keyword evidence="9 11" id="KW-1133">Transmembrane helix</keyword>
<dbReference type="SUPFAM" id="SSF161098">
    <property type="entry name" value="MetI-like"/>
    <property type="match status" value="1"/>
</dbReference>
<dbReference type="Pfam" id="PF00005">
    <property type="entry name" value="ABC_tran"/>
    <property type="match status" value="1"/>
</dbReference>
<dbReference type="InterPro" id="IPR027417">
    <property type="entry name" value="P-loop_NTPase"/>
</dbReference>
<dbReference type="InterPro" id="IPR013563">
    <property type="entry name" value="Oligopep_ABC_C"/>
</dbReference>
<dbReference type="PROSITE" id="PS50893">
    <property type="entry name" value="ABC_TRANSPORTER_2"/>
    <property type="match status" value="1"/>
</dbReference>
<dbReference type="PANTHER" id="PTHR43297">
    <property type="entry name" value="OLIGOPEPTIDE TRANSPORT ATP-BINDING PROTEIN APPD"/>
    <property type="match status" value="1"/>
</dbReference>
<sequence>MSATNLATPVVITPSRGRGRGLLRTLLGTPLGIAAVTSVAIVLLLALLAPVIWGDAADAYHTDALRQGPSAEHLAGTDSLGRDILLRVLVATRLSVGLALGATAIAVTLGLLLGTLPAVAGRRVGRFVAAAIDVAVAFPALLLAIFFAVIFGVGEVGTMVALGVAGGPWFARLTLTLSATVASRDFVAAARVNGVSRGRILLRHVLPNIGEPLAINATLGAALNLLAFAGLSFLGIGVQAPSYDWGRLLNEGLNGIYVNPWAAIAPGVAIVLAGLAFNLTGELAAQVIGRRTREKAPREPLPGPDDAPALPVIEHGGGDDERETLLDVRDLWVRFPSGGRWVAPVRGIDLRLHAGESVGVVGESGSGKSLTALAIAQLLQEPAAVAARTLRFDGHDLRDSSSRQTRAALADSLAMIFQDPMSSLNPAMRVGPQLAEVATAHHGASRRGALAQAVQQLSAVRIPDPERRARQYPHEFSGGMRQRAMIGIGLMGTPRLLIADEPTTALDVTVQRQVLELLSAVRAEADSALLLISHDIAVVAGMCERVVVMYAGVVVEDLPVAELLAGPRHPYTRALLAALPDMETPRERPLATIPGRPPAPAELTGGCPFAARCAVASDRCREQEPPLATLADTGAGHRVACWHPQAGAVGAADVKTETEAPR</sequence>
<evidence type="ECO:0000256" key="7">
    <source>
        <dbReference type="ARBA" id="ARBA00022741"/>
    </source>
</evidence>
<keyword evidence="7" id="KW-0547">Nucleotide-binding</keyword>
<dbReference type="Pfam" id="PF08352">
    <property type="entry name" value="oligo_HPY"/>
    <property type="match status" value="1"/>
</dbReference>
<evidence type="ECO:0000256" key="9">
    <source>
        <dbReference type="ARBA" id="ARBA00022989"/>
    </source>
</evidence>
<keyword evidence="16" id="KW-1185">Reference proteome</keyword>
<keyword evidence="8" id="KW-0067">ATP-binding</keyword>
<dbReference type="InterPro" id="IPR000515">
    <property type="entry name" value="MetI-like"/>
</dbReference>
<evidence type="ECO:0000313" key="15">
    <source>
        <dbReference type="EMBL" id="MDW5597404.1"/>
    </source>
</evidence>
<comment type="similarity">
    <text evidence="11">Belongs to the binding-protein-dependent transport system permease family.</text>
</comment>
<dbReference type="PROSITE" id="PS50928">
    <property type="entry name" value="ABC_TM1"/>
    <property type="match status" value="1"/>
</dbReference>
<proteinExistence type="inferred from homology"/>
<organism evidence="15 16">
    <name type="scientific">Conexibacter stalactiti</name>
    <dbReference type="NCBI Taxonomy" id="1940611"/>
    <lineage>
        <taxon>Bacteria</taxon>
        <taxon>Bacillati</taxon>
        <taxon>Actinomycetota</taxon>
        <taxon>Thermoleophilia</taxon>
        <taxon>Solirubrobacterales</taxon>
        <taxon>Conexibacteraceae</taxon>
        <taxon>Conexibacter</taxon>
    </lineage>
</organism>
<dbReference type="InterPro" id="IPR003439">
    <property type="entry name" value="ABC_transporter-like_ATP-bd"/>
</dbReference>
<evidence type="ECO:0000256" key="10">
    <source>
        <dbReference type="ARBA" id="ARBA00023136"/>
    </source>
</evidence>
<evidence type="ECO:0000256" key="5">
    <source>
        <dbReference type="ARBA" id="ARBA00022475"/>
    </source>
</evidence>
<protein>
    <submittedName>
        <fullName evidence="15">Dipeptide/oligopeptide/nickel ABC transporter permease/ATP-binding protein</fullName>
    </submittedName>
</protein>
<keyword evidence="10 11" id="KW-0472">Membrane</keyword>
<feature type="transmembrane region" description="Helical" evidence="11">
    <location>
        <begin position="127"/>
        <end position="153"/>
    </location>
</feature>
<dbReference type="InterPro" id="IPR003593">
    <property type="entry name" value="AAA+_ATPase"/>
</dbReference>
<dbReference type="Proteomes" id="UP001284601">
    <property type="component" value="Unassembled WGS sequence"/>
</dbReference>
<dbReference type="InterPro" id="IPR017871">
    <property type="entry name" value="ABC_transporter-like_CS"/>
</dbReference>
<dbReference type="Pfam" id="PF00528">
    <property type="entry name" value="BPD_transp_1"/>
    <property type="match status" value="1"/>
</dbReference>
<evidence type="ECO:0000256" key="6">
    <source>
        <dbReference type="ARBA" id="ARBA00022692"/>
    </source>
</evidence>
<dbReference type="CDD" id="cd03257">
    <property type="entry name" value="ABC_NikE_OppD_transporters"/>
    <property type="match status" value="1"/>
</dbReference>
<dbReference type="CDD" id="cd06261">
    <property type="entry name" value="TM_PBP2"/>
    <property type="match status" value="1"/>
</dbReference>
<evidence type="ECO:0000256" key="11">
    <source>
        <dbReference type="RuleBase" id="RU363032"/>
    </source>
</evidence>
<dbReference type="PANTHER" id="PTHR43297:SF2">
    <property type="entry name" value="DIPEPTIDE TRANSPORT ATP-BINDING PROTEIN DPPD"/>
    <property type="match status" value="1"/>
</dbReference>
<feature type="transmembrane region" description="Helical" evidence="11">
    <location>
        <begin position="260"/>
        <end position="285"/>
    </location>
</feature>
<dbReference type="InterPro" id="IPR035906">
    <property type="entry name" value="MetI-like_sf"/>
</dbReference>
<feature type="transmembrane region" description="Helical" evidence="11">
    <location>
        <begin position="26"/>
        <end position="53"/>
    </location>
</feature>
<comment type="subcellular location">
    <subcellularLocation>
        <location evidence="11">Cell membrane</location>
        <topology evidence="11">Multi-pass membrane protein</topology>
    </subcellularLocation>
    <subcellularLocation>
        <location evidence="2">Cell membrane</location>
        <topology evidence="2">Peripheral membrane protein</topology>
    </subcellularLocation>
    <subcellularLocation>
        <location evidence="1">Membrane</location>
        <topology evidence="1">Multi-pass membrane protein</topology>
    </subcellularLocation>
</comment>
<evidence type="ECO:0000259" key="13">
    <source>
        <dbReference type="PROSITE" id="PS50893"/>
    </source>
</evidence>
<dbReference type="SUPFAM" id="SSF52540">
    <property type="entry name" value="P-loop containing nucleoside triphosphate hydrolases"/>
    <property type="match status" value="1"/>
</dbReference>
<reference evidence="16" key="1">
    <citation type="submission" date="2023-07" db="EMBL/GenBank/DDBJ databases">
        <title>Conexibacter stalactiti sp. nov., isolated from stalactites in a lava cave and emended description of the genus Conexibacter.</title>
        <authorList>
            <person name="Lee S.D."/>
        </authorList>
    </citation>
    <scope>NUCLEOTIDE SEQUENCE [LARGE SCALE GENOMIC DNA]</scope>
    <source>
        <strain evidence="16">KCTC 39840</strain>
    </source>
</reference>
<comment type="similarity">
    <text evidence="3">Belongs to the ABC transporter superfamily.</text>
</comment>
<evidence type="ECO:0000313" key="16">
    <source>
        <dbReference type="Proteomes" id="UP001284601"/>
    </source>
</evidence>
<keyword evidence="5" id="KW-1003">Cell membrane</keyword>
<reference evidence="15 16" key="2">
    <citation type="submission" date="2023-10" db="EMBL/GenBank/DDBJ databases">
        <authorList>
            <person name="Han X.F."/>
        </authorList>
    </citation>
    <scope>NUCLEOTIDE SEQUENCE [LARGE SCALE GENOMIC DNA]</scope>
    <source>
        <strain evidence="15 16">KCTC 39840</strain>
    </source>
</reference>
<feature type="domain" description="ABC transporter" evidence="13">
    <location>
        <begin position="326"/>
        <end position="576"/>
    </location>
</feature>
<dbReference type="EMBL" id="JAWSTH010000086">
    <property type="protein sequence ID" value="MDW5597404.1"/>
    <property type="molecule type" value="Genomic_DNA"/>
</dbReference>
<feature type="transmembrane region" description="Helical" evidence="11">
    <location>
        <begin position="213"/>
        <end position="240"/>
    </location>
</feature>
<dbReference type="SMART" id="SM00382">
    <property type="entry name" value="AAA"/>
    <property type="match status" value="1"/>
</dbReference>
<evidence type="ECO:0000256" key="3">
    <source>
        <dbReference type="ARBA" id="ARBA00005417"/>
    </source>
</evidence>